<organism evidence="2 3">
    <name type="scientific">Phycicoccus flavus</name>
    <dbReference type="NCBI Taxonomy" id="2502783"/>
    <lineage>
        <taxon>Bacteria</taxon>
        <taxon>Bacillati</taxon>
        <taxon>Actinomycetota</taxon>
        <taxon>Actinomycetes</taxon>
        <taxon>Micrococcales</taxon>
        <taxon>Intrasporangiaceae</taxon>
        <taxon>Phycicoccus</taxon>
    </lineage>
</organism>
<evidence type="ECO:0000313" key="3">
    <source>
        <dbReference type="Proteomes" id="UP000287866"/>
    </source>
</evidence>
<keyword evidence="3" id="KW-1185">Reference proteome</keyword>
<dbReference type="InterPro" id="IPR005184">
    <property type="entry name" value="DUF306_Meta_HslJ"/>
</dbReference>
<dbReference type="Pfam" id="PF03724">
    <property type="entry name" value="META"/>
    <property type="match status" value="1"/>
</dbReference>
<reference evidence="2" key="1">
    <citation type="submission" date="2020-03" db="EMBL/GenBank/DDBJ databases">
        <title>Phycicoccus flavus sp. nov., a novel endophytic actinobacterium isolated from branch of Kandelia candel.</title>
        <authorList>
            <person name="Tuo L."/>
        </authorList>
    </citation>
    <scope>NUCLEOTIDE SEQUENCE</scope>
    <source>
        <strain evidence="2">CMS6Z-2</strain>
    </source>
</reference>
<proteinExistence type="predicted"/>
<dbReference type="EMBL" id="SAYU02000032">
    <property type="protein sequence ID" value="NHA68588.1"/>
    <property type="molecule type" value="Genomic_DNA"/>
</dbReference>
<dbReference type="RefSeq" id="WP_164896739.1">
    <property type="nucleotide sequence ID" value="NZ_SAYU02000032.1"/>
</dbReference>
<evidence type="ECO:0000313" key="2">
    <source>
        <dbReference type="EMBL" id="NHA68588.1"/>
    </source>
</evidence>
<dbReference type="Proteomes" id="UP000287866">
    <property type="component" value="Unassembled WGS sequence"/>
</dbReference>
<comment type="caution">
    <text evidence="2">The sequence shown here is derived from an EMBL/GenBank/DDBJ whole genome shotgun (WGS) entry which is preliminary data.</text>
</comment>
<protein>
    <submittedName>
        <fullName evidence="2">META domain-containing protein</fullName>
    </submittedName>
</protein>
<name>A0A8T6R2J9_9MICO</name>
<sequence>MTTPAPDPRSRRTRLLPVLALAVAVLAAGTLLALDRRTDRTANGSVPVGSVQDLAGSWTAVNDAGAPAGLVADVRLVVAGDRLTLATGCTTGRATVAVEDSRLVLDGSGLAVAGTGCDDARAGQEDWVLDMLGARPRLERSGPSLALLWGEGEGSWLGFARDGAGEHG</sequence>
<gene>
    <name evidence="2" type="ORF">EPD83_011065</name>
</gene>
<dbReference type="AlphaFoldDB" id="A0A8T6R2J9"/>
<accession>A0A8T6R2J9</accession>
<feature type="domain" description="DUF306" evidence="1">
    <location>
        <begin position="53"/>
        <end position="152"/>
    </location>
</feature>
<evidence type="ECO:0000259" key="1">
    <source>
        <dbReference type="Pfam" id="PF03724"/>
    </source>
</evidence>